<dbReference type="OMA" id="EIANCFK"/>
<gene>
    <name evidence="2" type="ORF">ETH_00023825</name>
</gene>
<sequence length="94" mass="10182">MGCAQSKSSRGRRKQQQRGSKVQRAAAAFEKGAAKGPTEREKEAAAEKLLLQQQLGELKTKSMKQKRKKAEQEVKACFKDKPPTGGAAPAGLRS</sequence>
<dbReference type="Proteomes" id="UP000030747">
    <property type="component" value="Unassembled WGS sequence"/>
</dbReference>
<organism evidence="2 3">
    <name type="scientific">Eimeria tenella</name>
    <name type="common">Coccidian parasite</name>
    <dbReference type="NCBI Taxonomy" id="5802"/>
    <lineage>
        <taxon>Eukaryota</taxon>
        <taxon>Sar</taxon>
        <taxon>Alveolata</taxon>
        <taxon>Apicomplexa</taxon>
        <taxon>Conoidasida</taxon>
        <taxon>Coccidia</taxon>
        <taxon>Eucoccidiorida</taxon>
        <taxon>Eimeriorina</taxon>
        <taxon>Eimeriidae</taxon>
        <taxon>Eimeria</taxon>
    </lineage>
</organism>
<feature type="compositionally biased region" description="Basic and acidic residues" evidence="1">
    <location>
        <begin position="70"/>
        <end position="82"/>
    </location>
</feature>
<dbReference type="AlphaFoldDB" id="U6KZ47"/>
<reference evidence="2" key="2">
    <citation type="submission" date="2013-10" db="EMBL/GenBank/DDBJ databases">
        <authorList>
            <person name="Aslett M."/>
        </authorList>
    </citation>
    <scope>NUCLEOTIDE SEQUENCE [LARGE SCALE GENOMIC DNA]</scope>
    <source>
        <strain evidence="2">Houghton</strain>
    </source>
</reference>
<proteinExistence type="predicted"/>
<accession>U6KZ47</accession>
<protein>
    <submittedName>
        <fullName evidence="2">Uncharacterized protein</fullName>
    </submittedName>
</protein>
<evidence type="ECO:0000313" key="3">
    <source>
        <dbReference type="Proteomes" id="UP000030747"/>
    </source>
</evidence>
<dbReference type="OrthoDB" id="10499022at2759"/>
<dbReference type="EMBL" id="HG675641">
    <property type="protein sequence ID" value="CDJ41599.1"/>
    <property type="molecule type" value="Genomic_DNA"/>
</dbReference>
<evidence type="ECO:0000313" key="2">
    <source>
        <dbReference type="EMBL" id="CDJ41599.1"/>
    </source>
</evidence>
<dbReference type="GeneID" id="25253877"/>
<name>U6KZ47_EIMTE</name>
<keyword evidence="3" id="KW-1185">Reference proteome</keyword>
<dbReference type="RefSeq" id="XP_013232349.1">
    <property type="nucleotide sequence ID" value="XM_013376895.1"/>
</dbReference>
<feature type="compositionally biased region" description="Low complexity" evidence="1">
    <location>
        <begin position="17"/>
        <end position="36"/>
    </location>
</feature>
<dbReference type="VEuPathDB" id="ToxoDB:ETH2_1355900"/>
<evidence type="ECO:0000256" key="1">
    <source>
        <dbReference type="SAM" id="MobiDB-lite"/>
    </source>
</evidence>
<feature type="region of interest" description="Disordered" evidence="1">
    <location>
        <begin position="56"/>
        <end position="94"/>
    </location>
</feature>
<reference evidence="2" key="1">
    <citation type="submission" date="2013-10" db="EMBL/GenBank/DDBJ databases">
        <title>Genomic analysis of the causative agents of coccidiosis in chickens.</title>
        <authorList>
            <person name="Reid A.J."/>
            <person name="Blake D."/>
            <person name="Billington K."/>
            <person name="Browne H."/>
            <person name="Dunn M."/>
            <person name="Hung S."/>
            <person name="Kawahara F."/>
            <person name="Miranda-Saavedra D."/>
            <person name="Mourier T."/>
            <person name="Nagra H."/>
            <person name="Otto T.D."/>
            <person name="Rawlings N."/>
            <person name="Sanchez A."/>
            <person name="Sanders M."/>
            <person name="Subramaniam C."/>
            <person name="Tay Y."/>
            <person name="Dear P."/>
            <person name="Doerig C."/>
            <person name="Gruber A."/>
            <person name="Parkinson J."/>
            <person name="Shirley M."/>
            <person name="Wan K.L."/>
            <person name="Berriman M."/>
            <person name="Tomley F."/>
            <person name="Pain A."/>
        </authorList>
    </citation>
    <scope>NUCLEOTIDE SEQUENCE [LARGE SCALE GENOMIC DNA]</scope>
    <source>
        <strain evidence="2">Houghton</strain>
    </source>
</reference>
<feature type="region of interest" description="Disordered" evidence="1">
    <location>
        <begin position="1"/>
        <end position="43"/>
    </location>
</feature>